<dbReference type="AlphaFoldDB" id="A0A7V2F6V2"/>
<protein>
    <submittedName>
        <fullName evidence="3">Citrate transporter</fullName>
    </submittedName>
</protein>
<feature type="transmembrane region" description="Helical" evidence="1">
    <location>
        <begin position="439"/>
        <end position="459"/>
    </location>
</feature>
<reference evidence="3" key="1">
    <citation type="journal article" date="2020" name="mSystems">
        <title>Genome- and Community-Level Interaction Insights into Carbon Utilization and Element Cycling Functions of Hydrothermarchaeota in Hydrothermal Sediment.</title>
        <authorList>
            <person name="Zhou Z."/>
            <person name="Liu Y."/>
            <person name="Xu W."/>
            <person name="Pan J."/>
            <person name="Luo Z.H."/>
            <person name="Li M."/>
        </authorList>
    </citation>
    <scope>NUCLEOTIDE SEQUENCE [LARGE SCALE GENOMIC DNA]</scope>
    <source>
        <strain evidence="3">SpSt-143</strain>
    </source>
</reference>
<evidence type="ECO:0000256" key="1">
    <source>
        <dbReference type="SAM" id="Phobius"/>
    </source>
</evidence>
<feature type="transmembrane region" description="Helical" evidence="1">
    <location>
        <begin position="353"/>
        <end position="376"/>
    </location>
</feature>
<comment type="caution">
    <text evidence="3">The sequence shown here is derived from an EMBL/GenBank/DDBJ whole genome shotgun (WGS) entry which is preliminary data.</text>
</comment>
<feature type="transmembrane region" description="Helical" evidence="1">
    <location>
        <begin position="241"/>
        <end position="260"/>
    </location>
</feature>
<feature type="transmembrane region" description="Helical" evidence="1">
    <location>
        <begin position="73"/>
        <end position="93"/>
    </location>
</feature>
<feature type="transmembrane region" description="Helical" evidence="1">
    <location>
        <begin position="133"/>
        <end position="152"/>
    </location>
</feature>
<keyword evidence="1" id="KW-1133">Transmembrane helix</keyword>
<feature type="transmembrane region" description="Helical" evidence="1">
    <location>
        <begin position="286"/>
        <end position="306"/>
    </location>
</feature>
<feature type="transmembrane region" description="Helical" evidence="1">
    <location>
        <begin position="480"/>
        <end position="503"/>
    </location>
</feature>
<feature type="transmembrane region" description="Helical" evidence="1">
    <location>
        <begin position="164"/>
        <end position="188"/>
    </location>
</feature>
<keyword evidence="1" id="KW-0472">Membrane</keyword>
<dbReference type="Pfam" id="PF16980">
    <property type="entry name" value="CitMHS_2"/>
    <property type="match status" value="1"/>
</dbReference>
<gene>
    <name evidence="3" type="ORF">ENO59_07220</name>
</gene>
<feature type="transmembrane region" description="Helical" evidence="1">
    <location>
        <begin position="312"/>
        <end position="332"/>
    </location>
</feature>
<dbReference type="InterPro" id="IPR031566">
    <property type="entry name" value="CitMHS_2"/>
</dbReference>
<keyword evidence="1" id="KW-0812">Transmembrane</keyword>
<organism evidence="3">
    <name type="scientific">Rhodothermus marinus</name>
    <name type="common">Rhodothermus obamensis</name>
    <dbReference type="NCBI Taxonomy" id="29549"/>
    <lineage>
        <taxon>Bacteria</taxon>
        <taxon>Pseudomonadati</taxon>
        <taxon>Rhodothermota</taxon>
        <taxon>Rhodothermia</taxon>
        <taxon>Rhodothermales</taxon>
        <taxon>Rhodothermaceae</taxon>
        <taxon>Rhodothermus</taxon>
    </lineage>
</organism>
<evidence type="ECO:0000313" key="3">
    <source>
        <dbReference type="EMBL" id="HER96293.1"/>
    </source>
</evidence>
<feature type="transmembrane region" description="Helical" evidence="1">
    <location>
        <begin position="105"/>
        <end position="126"/>
    </location>
</feature>
<proteinExistence type="predicted"/>
<feature type="signal peptide" evidence="2">
    <location>
        <begin position="1"/>
        <end position="33"/>
    </location>
</feature>
<feature type="chain" id="PRO_5031331266" evidence="2">
    <location>
        <begin position="34"/>
        <end position="520"/>
    </location>
</feature>
<dbReference type="EMBL" id="DSGB01000005">
    <property type="protein sequence ID" value="HER96293.1"/>
    <property type="molecule type" value="Genomic_DNA"/>
</dbReference>
<keyword evidence="2" id="KW-0732">Signal</keyword>
<sequence>MDTHSCRTWSGPACVLRPFLLGLLLWGLQPAQAQQAVSNAPEAIEAISAAAVQPADTSAHEAPGVAHGPRPPVWLVLPFVLLLVMIATGPLFYPHHWHHHYPKYAVGLGLLVSLYYIVALGSFTTVLHAIEEYLSFIALVASLFIAASGIYVNINAKGTPRNNVILLFVGSLVANLIATTGAAMLFVRSYMRLNKGRLKPYHIIFFIFLVANVGGALTPIGDPPLFLGFLRGVPFFWTLEHVWFVWLPTVLLILAVFYVIDSRNKAASPDPDPNQPLLQIRGAKNFLWVLVIILSVFLDPNVFDWVPDLRELYHLPIGIREMIMFSVAVLAYKFADREALQKNAFTFEPIREVGWLFLGIFATMQPALQLISLFAYEHAEQLTVGMFYWSAGMLSSVLDNAPTYLNFVAAAMGKFGLDVNVPQQVKAFALPEMAHPESWFYLQAISIAAVFFGAMTYIGNAPNFMVKAIAEENKVSMPSFMGYVTRYSLPILIPIYFVIYALFYSGWFPSLDAWVEQLIR</sequence>
<accession>A0A7V2F6V2</accession>
<name>A0A7V2F6V2_RHOMR</name>
<feature type="transmembrane region" description="Helical" evidence="1">
    <location>
        <begin position="200"/>
        <end position="221"/>
    </location>
</feature>
<evidence type="ECO:0000256" key="2">
    <source>
        <dbReference type="SAM" id="SignalP"/>
    </source>
</evidence>